<organism evidence="8 9">
    <name type="scientific">Embleya scabrispora</name>
    <dbReference type="NCBI Taxonomy" id="159449"/>
    <lineage>
        <taxon>Bacteria</taxon>
        <taxon>Bacillati</taxon>
        <taxon>Actinomycetota</taxon>
        <taxon>Actinomycetes</taxon>
        <taxon>Kitasatosporales</taxon>
        <taxon>Streptomycetaceae</taxon>
        <taxon>Embleya</taxon>
    </lineage>
</organism>
<keyword evidence="4" id="KW-0456">Lyase</keyword>
<evidence type="ECO:0000256" key="1">
    <source>
        <dbReference type="ARBA" id="ARBA00004816"/>
    </source>
</evidence>
<accession>A0A1T3NX92</accession>
<dbReference type="PANTHER" id="PTHR10889">
    <property type="entry name" value="DEOXYRIBOSE-PHOSPHATE ALDOLASE"/>
    <property type="match status" value="1"/>
</dbReference>
<dbReference type="GO" id="GO:0005737">
    <property type="term" value="C:cytoplasm"/>
    <property type="evidence" value="ECO:0007669"/>
    <property type="project" value="InterPro"/>
</dbReference>
<dbReference type="Pfam" id="PF01791">
    <property type="entry name" value="DeoC"/>
    <property type="match status" value="1"/>
</dbReference>
<name>A0A1T3NX92_9ACTN</name>
<proteinExistence type="inferred from homology"/>
<dbReference type="eggNOG" id="COG0274">
    <property type="taxonomic scope" value="Bacteria"/>
</dbReference>
<dbReference type="CDD" id="cd00959">
    <property type="entry name" value="DeoC"/>
    <property type="match status" value="1"/>
</dbReference>
<dbReference type="SMART" id="SM01133">
    <property type="entry name" value="DeoC"/>
    <property type="match status" value="1"/>
</dbReference>
<comment type="catalytic activity">
    <reaction evidence="6">
        <text>2-deoxy-D-ribose 5-phosphate = D-glyceraldehyde 3-phosphate + acetaldehyde</text>
        <dbReference type="Rhea" id="RHEA:12821"/>
        <dbReference type="ChEBI" id="CHEBI:15343"/>
        <dbReference type="ChEBI" id="CHEBI:59776"/>
        <dbReference type="ChEBI" id="CHEBI:62877"/>
        <dbReference type="EC" id="4.1.2.4"/>
    </reaction>
</comment>
<dbReference type="GO" id="GO:0009264">
    <property type="term" value="P:deoxyribonucleotide catabolic process"/>
    <property type="evidence" value="ECO:0007669"/>
    <property type="project" value="UniProtKB-UniRule"/>
</dbReference>
<evidence type="ECO:0000256" key="5">
    <source>
        <dbReference type="ARBA" id="ARBA00023270"/>
    </source>
</evidence>
<dbReference type="RefSeq" id="WP_078975612.1">
    <property type="nucleotide sequence ID" value="NZ_MWQN01000001.1"/>
</dbReference>
<comment type="similarity">
    <text evidence="2">Belongs to the DeoC/FbaB aldolase family. DeoC type 2 subfamily.</text>
</comment>
<dbReference type="PANTHER" id="PTHR10889:SF3">
    <property type="entry name" value="DEOXYRIBOSE-PHOSPHATE ALDOLASE"/>
    <property type="match status" value="1"/>
</dbReference>
<evidence type="ECO:0000256" key="7">
    <source>
        <dbReference type="NCBIfam" id="TIGR00126"/>
    </source>
</evidence>
<dbReference type="AlphaFoldDB" id="A0A1T3NX92"/>
<dbReference type="Gene3D" id="3.20.20.70">
    <property type="entry name" value="Aldolase class I"/>
    <property type="match status" value="1"/>
</dbReference>
<evidence type="ECO:0000256" key="6">
    <source>
        <dbReference type="ARBA" id="ARBA00048791"/>
    </source>
</evidence>
<dbReference type="GO" id="GO:0004139">
    <property type="term" value="F:deoxyribose-phosphate aldolase activity"/>
    <property type="evidence" value="ECO:0007669"/>
    <property type="project" value="UniProtKB-UniRule"/>
</dbReference>
<keyword evidence="9" id="KW-1185">Reference proteome</keyword>
<dbReference type="STRING" id="159449.B4N89_10445"/>
<dbReference type="NCBIfam" id="TIGR00126">
    <property type="entry name" value="deoC"/>
    <property type="match status" value="1"/>
</dbReference>
<evidence type="ECO:0000256" key="3">
    <source>
        <dbReference type="ARBA" id="ARBA00012515"/>
    </source>
</evidence>
<dbReference type="EMBL" id="MWQN01000001">
    <property type="protein sequence ID" value="OPC81312.1"/>
    <property type="molecule type" value="Genomic_DNA"/>
</dbReference>
<dbReference type="InterPro" id="IPR011343">
    <property type="entry name" value="DeoC"/>
</dbReference>
<gene>
    <name evidence="8" type="ORF">B4N89_10445</name>
</gene>
<evidence type="ECO:0000256" key="2">
    <source>
        <dbReference type="ARBA" id="ARBA00009473"/>
    </source>
</evidence>
<dbReference type="FunFam" id="3.20.20.70:FF:000106">
    <property type="entry name" value="Deoxyribose-phosphate aldolase"/>
    <property type="match status" value="1"/>
</dbReference>
<comment type="pathway">
    <text evidence="1">Carbohydrate degradation; 2-deoxy-D-ribose 1-phosphate degradation; D-glyceraldehyde 3-phosphate and acetaldehyde from 2-deoxy-alpha-D-ribose 1-phosphate: step 2/2.</text>
</comment>
<dbReference type="InterPro" id="IPR002915">
    <property type="entry name" value="DeoC/FbaB/LacD_aldolase"/>
</dbReference>
<protein>
    <recommendedName>
        <fullName evidence="3 7">Deoxyribose-phosphate aldolase</fullName>
        <ecNumber evidence="3 7">4.1.2.4</ecNumber>
    </recommendedName>
</protein>
<sequence>MPSAILADPAEVTSSEAALRRFLHGLPGVDRVGTEARAAMLATRSIKTDAKVAAIDLAIRMIDLTTLEGADTPGKVRSLCAKALHPDPGAPDTPRPAAICVYGDLVAEAKAALGDSGVHVAAVATAFPSGRASLDVKLADVAYAVAAGADEIDMVIDRGAFLAGRYRDVFDEIVAVKAACARDEAAGGGSAHLKVILETGELSTYDNVRRASWLAMLAGADFIKTSTGKVAVNATLPVTLVMLQAVRDFREATGRQVGVKPAGGIRTTKDAMKYLVLVNETVGSDWLDPDWFRLGASSLLNDLLMQRQKLATGRYSGPDYVTVD</sequence>
<dbReference type="InterPro" id="IPR013785">
    <property type="entry name" value="Aldolase_TIM"/>
</dbReference>
<comment type="caution">
    <text evidence="8">The sequence shown here is derived from an EMBL/GenBank/DDBJ whole genome shotgun (WGS) entry which is preliminary data.</text>
</comment>
<evidence type="ECO:0000313" key="9">
    <source>
        <dbReference type="Proteomes" id="UP000190037"/>
    </source>
</evidence>
<evidence type="ECO:0000256" key="4">
    <source>
        <dbReference type="ARBA" id="ARBA00023239"/>
    </source>
</evidence>
<dbReference type="EC" id="4.1.2.4" evidence="3 7"/>
<dbReference type="OrthoDB" id="6579831at2"/>
<dbReference type="SUPFAM" id="SSF51569">
    <property type="entry name" value="Aldolase"/>
    <property type="match status" value="1"/>
</dbReference>
<dbReference type="Proteomes" id="UP000190037">
    <property type="component" value="Unassembled WGS sequence"/>
</dbReference>
<evidence type="ECO:0000313" key="8">
    <source>
        <dbReference type="EMBL" id="OPC81312.1"/>
    </source>
</evidence>
<reference evidence="8 9" key="1">
    <citation type="submission" date="2017-03" db="EMBL/GenBank/DDBJ databases">
        <title>Draft genome sequence of Streptomyces scabrisporus NF3, endophyte isolated from Amphipterygium adstringens.</title>
        <authorList>
            <person name="Vazquez M."/>
            <person name="Ceapa C.D."/>
            <person name="Rodriguez Luna D."/>
            <person name="Sanchez Esquivel S."/>
        </authorList>
    </citation>
    <scope>NUCLEOTIDE SEQUENCE [LARGE SCALE GENOMIC DNA]</scope>
    <source>
        <strain evidence="8 9">NF3</strain>
    </source>
</reference>
<keyword evidence="5" id="KW-0704">Schiff base</keyword>
<dbReference type="GO" id="GO:0016052">
    <property type="term" value="P:carbohydrate catabolic process"/>
    <property type="evidence" value="ECO:0007669"/>
    <property type="project" value="TreeGrafter"/>
</dbReference>